<evidence type="ECO:0000313" key="2">
    <source>
        <dbReference type="EMBL" id="MBW24429.1"/>
    </source>
</evidence>
<accession>A0A2M3Z7C1</accession>
<feature type="signal peptide" evidence="1">
    <location>
        <begin position="1"/>
        <end position="20"/>
    </location>
</feature>
<dbReference type="AlphaFoldDB" id="A0A2M3Z7C1"/>
<reference evidence="2" key="1">
    <citation type="submission" date="2018-01" db="EMBL/GenBank/DDBJ databases">
        <title>An insight into the sialome of Amazonian anophelines.</title>
        <authorList>
            <person name="Ribeiro J.M."/>
            <person name="Scarpassa V."/>
            <person name="Calvo E."/>
        </authorList>
    </citation>
    <scope>NUCLEOTIDE SEQUENCE</scope>
    <source>
        <tissue evidence="2">Salivary glands</tissue>
    </source>
</reference>
<sequence length="84" mass="9379">MAKLALLFIVIFCIIQFTFAARLRRDALEDGVETLKTKVGEVLNKENVDLFLNKLSEFGDLIKTKAGEIGDSFSKKASEVVNKE</sequence>
<feature type="chain" id="PRO_5014630179" evidence="1">
    <location>
        <begin position="21"/>
        <end position="84"/>
    </location>
</feature>
<dbReference type="EMBL" id="GGFM01003678">
    <property type="protein sequence ID" value="MBW24429.1"/>
    <property type="molecule type" value="Transcribed_RNA"/>
</dbReference>
<evidence type="ECO:0000256" key="1">
    <source>
        <dbReference type="SAM" id="SignalP"/>
    </source>
</evidence>
<proteinExistence type="predicted"/>
<keyword evidence="1" id="KW-0732">Signal</keyword>
<protein>
    <submittedName>
        <fullName evidence="2">Putative salivary secreted peptide</fullName>
    </submittedName>
</protein>
<organism evidence="2">
    <name type="scientific">Anopheles braziliensis</name>
    <dbReference type="NCBI Taxonomy" id="58242"/>
    <lineage>
        <taxon>Eukaryota</taxon>
        <taxon>Metazoa</taxon>
        <taxon>Ecdysozoa</taxon>
        <taxon>Arthropoda</taxon>
        <taxon>Hexapoda</taxon>
        <taxon>Insecta</taxon>
        <taxon>Pterygota</taxon>
        <taxon>Neoptera</taxon>
        <taxon>Endopterygota</taxon>
        <taxon>Diptera</taxon>
        <taxon>Nematocera</taxon>
        <taxon>Culicoidea</taxon>
        <taxon>Culicidae</taxon>
        <taxon>Anophelinae</taxon>
        <taxon>Anopheles</taxon>
    </lineage>
</organism>
<name>A0A2M3Z7C1_9DIPT</name>